<dbReference type="InterPro" id="IPR024640">
    <property type="entry name" value="Toxin-antitoxin_type_1_toxin"/>
</dbReference>
<protein>
    <submittedName>
        <fullName evidence="1">Type I toxin-antitoxin system ptaRNA1 family toxin</fullName>
    </submittedName>
</protein>
<dbReference type="Pfam" id="PF12703">
    <property type="entry name" value="ptaRNA1_toxin"/>
    <property type="match status" value="1"/>
</dbReference>
<organism evidence="1">
    <name type="scientific">Providencia stuartii</name>
    <dbReference type="NCBI Taxonomy" id="588"/>
    <lineage>
        <taxon>Bacteria</taxon>
        <taxon>Pseudomonadati</taxon>
        <taxon>Pseudomonadota</taxon>
        <taxon>Gammaproteobacteria</taxon>
        <taxon>Enterobacterales</taxon>
        <taxon>Morganellaceae</taxon>
        <taxon>Providencia</taxon>
    </lineage>
</organism>
<evidence type="ECO:0000313" key="1">
    <source>
        <dbReference type="EMBL" id="EMP9434623.1"/>
    </source>
</evidence>
<dbReference type="AlphaFoldDB" id="A0AAI9MXW4"/>
<accession>A0AAI9MXW4</accession>
<reference evidence="1" key="1">
    <citation type="submission" date="2024-02" db="EMBL/GenBank/DDBJ databases">
        <authorList>
            <consortium name="Clinical and Environmental Microbiology Branch: Whole genome sequencing antimicrobial resistance pathogens in the healthcare setting"/>
        </authorList>
    </citation>
    <scope>NUCLEOTIDE SEQUENCE</scope>
    <source>
        <strain evidence="1">2020GO-00142</strain>
    </source>
</reference>
<proteinExistence type="predicted"/>
<dbReference type="RefSeq" id="WP_247047803.1">
    <property type="nucleotide sequence ID" value="NZ_JALLDV010000169.1"/>
</dbReference>
<sequence length="76" mass="8474">MTTPYNTEVQKTIHHVASELAALEFVNQDAAREISQVAEAVANMFTVLYYQAETGDATKQDFQEAQAKLQEVLLTL</sequence>
<gene>
    <name evidence="1" type="ORF">JRA39_003743</name>
</gene>
<comment type="caution">
    <text evidence="1">The sequence shown here is derived from an EMBL/GenBank/DDBJ whole genome shotgun (WGS) entry which is preliminary data.</text>
</comment>
<dbReference type="EMBL" id="AAZDVE040000042">
    <property type="protein sequence ID" value="EMP9434623.1"/>
    <property type="molecule type" value="Genomic_DNA"/>
</dbReference>
<name>A0AAI9MXW4_PROST</name>